<protein>
    <submittedName>
        <fullName evidence="2">MaoC family dehydratase</fullName>
    </submittedName>
</protein>
<dbReference type="Pfam" id="PF01575">
    <property type="entry name" value="MaoC_dehydratas"/>
    <property type="match status" value="1"/>
</dbReference>
<dbReference type="Proteomes" id="UP000281431">
    <property type="component" value="Unassembled WGS sequence"/>
</dbReference>
<evidence type="ECO:0000313" key="2">
    <source>
        <dbReference type="EMBL" id="RQH02362.1"/>
    </source>
</evidence>
<dbReference type="InterPro" id="IPR029069">
    <property type="entry name" value="HotDog_dom_sf"/>
</dbReference>
<gene>
    <name evidence="2" type="ORF">EA472_03405</name>
</gene>
<organism evidence="2 3">
    <name type="scientific">Natrarchaeobius chitinivorans</name>
    <dbReference type="NCBI Taxonomy" id="1679083"/>
    <lineage>
        <taxon>Archaea</taxon>
        <taxon>Methanobacteriati</taxon>
        <taxon>Methanobacteriota</taxon>
        <taxon>Stenosarchaea group</taxon>
        <taxon>Halobacteria</taxon>
        <taxon>Halobacteriales</taxon>
        <taxon>Natrialbaceae</taxon>
        <taxon>Natrarchaeobius</taxon>
    </lineage>
</organism>
<keyword evidence="3" id="KW-1185">Reference proteome</keyword>
<dbReference type="InterPro" id="IPR052342">
    <property type="entry name" value="MCH/BMMD"/>
</dbReference>
<dbReference type="Gene3D" id="3.10.129.10">
    <property type="entry name" value="Hotdog Thioesterase"/>
    <property type="match status" value="1"/>
</dbReference>
<dbReference type="SUPFAM" id="SSF54637">
    <property type="entry name" value="Thioesterase/thiol ester dehydrase-isomerase"/>
    <property type="match status" value="1"/>
</dbReference>
<dbReference type="AlphaFoldDB" id="A0A3N6N0K7"/>
<evidence type="ECO:0000259" key="1">
    <source>
        <dbReference type="Pfam" id="PF01575"/>
    </source>
</evidence>
<evidence type="ECO:0000313" key="3">
    <source>
        <dbReference type="Proteomes" id="UP000281431"/>
    </source>
</evidence>
<dbReference type="PANTHER" id="PTHR43664">
    <property type="entry name" value="MONOAMINE OXIDASE-RELATED"/>
    <property type="match status" value="1"/>
</dbReference>
<dbReference type="CDD" id="cd03454">
    <property type="entry name" value="YdeM"/>
    <property type="match status" value="1"/>
</dbReference>
<feature type="domain" description="MaoC-like" evidence="1">
    <location>
        <begin position="29"/>
        <end position="136"/>
    </location>
</feature>
<reference evidence="2 3" key="1">
    <citation type="submission" date="2018-10" db="EMBL/GenBank/DDBJ databases">
        <title>Natrarchaeobius chitinivorans gen. nov., sp. nov., and Natrarchaeobius haloalkaliphilus sp. nov., alkaliphilic, chitin-utilizing haloarchaea from hypersaline alkaline lakes.</title>
        <authorList>
            <person name="Sorokin D.Y."/>
            <person name="Elcheninov A.G."/>
            <person name="Kostrikina N.A."/>
            <person name="Bale N.J."/>
            <person name="Sinninghe Damste J.S."/>
            <person name="Khijniak T.V."/>
            <person name="Kublanov I.V."/>
            <person name="Toshchakov S.V."/>
        </authorList>
    </citation>
    <scope>NUCLEOTIDE SEQUENCE [LARGE SCALE GENOMIC DNA]</scope>
    <source>
        <strain evidence="2 3">AArcht7</strain>
    </source>
</reference>
<dbReference type="InterPro" id="IPR002539">
    <property type="entry name" value="MaoC-like_dom"/>
</dbReference>
<proteinExistence type="predicted"/>
<comment type="caution">
    <text evidence="2">The sequence shown here is derived from an EMBL/GenBank/DDBJ whole genome shotgun (WGS) entry which is preliminary data.</text>
</comment>
<accession>A0A3N6N0K7</accession>
<name>A0A3N6N0K7_NATCH</name>
<dbReference type="EMBL" id="REFZ01000002">
    <property type="protein sequence ID" value="RQH02362.1"/>
    <property type="molecule type" value="Genomic_DNA"/>
</dbReference>
<dbReference type="PANTHER" id="PTHR43664:SF1">
    <property type="entry name" value="BETA-METHYLMALYL-COA DEHYDRATASE"/>
    <property type="match status" value="1"/>
</dbReference>
<sequence>MIYLESRTVSRMVVYFEDVEVGYEAELGTYEMSKAEIVEFAERYDPLPIHTDDEVASQSSHGGVIASGFHTFAAANRLVTDQFKSNLAVVAGLGIDDLRWHNPVRPDDVLTVRMEILEKRRSEGDPSRGIFRLEVTAENQRGEDVVSFVDTGMVRVRDSDPAQ</sequence>